<dbReference type="EMBL" id="JAUSUO010000002">
    <property type="protein sequence ID" value="MDQ0342650.1"/>
    <property type="molecule type" value="Genomic_DNA"/>
</dbReference>
<keyword evidence="2" id="KW-1185">Reference proteome</keyword>
<protein>
    <submittedName>
        <fullName evidence="1">8-oxo-dGTP pyrophosphatase MutT (NUDIX family)</fullName>
    </submittedName>
</protein>
<sequence length="40" mass="4819">MEEAAKREVLEETNLTIHEMNFFKIYSGEQQHHIYPNGFH</sequence>
<evidence type="ECO:0000313" key="1">
    <source>
        <dbReference type="EMBL" id="MDQ0342650.1"/>
    </source>
</evidence>
<comment type="caution">
    <text evidence="1">The sequence shown here is derived from an EMBL/GenBank/DDBJ whole genome shotgun (WGS) entry which is preliminary data.</text>
</comment>
<accession>A0ABU0D2L6</accession>
<dbReference type="Gene3D" id="3.90.79.10">
    <property type="entry name" value="Nucleoside Triphosphate Pyrophosphohydrolase"/>
    <property type="match status" value="1"/>
</dbReference>
<name>A0ABU0D2L6_9BACI</name>
<organism evidence="1 2">
    <name type="scientific">Lederbergia wuyishanensis</name>
    <dbReference type="NCBI Taxonomy" id="1347903"/>
    <lineage>
        <taxon>Bacteria</taxon>
        <taxon>Bacillati</taxon>
        <taxon>Bacillota</taxon>
        <taxon>Bacilli</taxon>
        <taxon>Bacillales</taxon>
        <taxon>Bacillaceae</taxon>
        <taxon>Lederbergia</taxon>
    </lineage>
</organism>
<dbReference type="SUPFAM" id="SSF55811">
    <property type="entry name" value="Nudix"/>
    <property type="match status" value="1"/>
</dbReference>
<gene>
    <name evidence="1" type="ORF">J2S14_001462</name>
</gene>
<evidence type="ECO:0000313" key="2">
    <source>
        <dbReference type="Proteomes" id="UP001232343"/>
    </source>
</evidence>
<proteinExistence type="predicted"/>
<reference evidence="1 2" key="1">
    <citation type="submission" date="2023-07" db="EMBL/GenBank/DDBJ databases">
        <title>Genomic Encyclopedia of Type Strains, Phase IV (KMG-IV): sequencing the most valuable type-strain genomes for metagenomic binning, comparative biology and taxonomic classification.</title>
        <authorList>
            <person name="Goeker M."/>
        </authorList>
    </citation>
    <scope>NUCLEOTIDE SEQUENCE [LARGE SCALE GENOMIC DNA]</scope>
    <source>
        <strain evidence="1 2">DSM 27848</strain>
    </source>
</reference>
<dbReference type="InterPro" id="IPR015797">
    <property type="entry name" value="NUDIX_hydrolase-like_dom_sf"/>
</dbReference>
<dbReference type="Proteomes" id="UP001232343">
    <property type="component" value="Unassembled WGS sequence"/>
</dbReference>